<dbReference type="EMBL" id="CP036426">
    <property type="protein sequence ID" value="QDV36412.1"/>
    <property type="molecule type" value="Genomic_DNA"/>
</dbReference>
<keyword evidence="2" id="KW-1185">Reference proteome</keyword>
<gene>
    <name evidence="1" type="ORF">ElP_43360</name>
</gene>
<dbReference type="KEGG" id="tpla:ElP_43360"/>
<name>A0A518H6E4_9BACT</name>
<reference evidence="1 2" key="1">
    <citation type="submission" date="2019-02" db="EMBL/GenBank/DDBJ databases">
        <title>Deep-cultivation of Planctomycetes and their phenomic and genomic characterization uncovers novel biology.</title>
        <authorList>
            <person name="Wiegand S."/>
            <person name="Jogler M."/>
            <person name="Boedeker C."/>
            <person name="Pinto D."/>
            <person name="Vollmers J."/>
            <person name="Rivas-Marin E."/>
            <person name="Kohn T."/>
            <person name="Peeters S.H."/>
            <person name="Heuer A."/>
            <person name="Rast P."/>
            <person name="Oberbeckmann S."/>
            <person name="Bunk B."/>
            <person name="Jeske O."/>
            <person name="Meyerdierks A."/>
            <person name="Storesund J.E."/>
            <person name="Kallscheuer N."/>
            <person name="Luecker S."/>
            <person name="Lage O.M."/>
            <person name="Pohl T."/>
            <person name="Merkel B.J."/>
            <person name="Hornburger P."/>
            <person name="Mueller R.-W."/>
            <person name="Bruemmer F."/>
            <person name="Labrenz M."/>
            <person name="Spormann A.M."/>
            <person name="Op den Camp H."/>
            <person name="Overmann J."/>
            <person name="Amann R."/>
            <person name="Jetten M.S.M."/>
            <person name="Mascher T."/>
            <person name="Medema M.H."/>
            <person name="Devos D.P."/>
            <person name="Kaster A.-K."/>
            <person name="Ovreas L."/>
            <person name="Rohde M."/>
            <person name="Galperin M.Y."/>
            <person name="Jogler C."/>
        </authorList>
    </citation>
    <scope>NUCLEOTIDE SEQUENCE [LARGE SCALE GENOMIC DNA]</scope>
    <source>
        <strain evidence="1 2">ElP</strain>
    </source>
</reference>
<organism evidence="1 2">
    <name type="scientific">Tautonia plasticadhaerens</name>
    <dbReference type="NCBI Taxonomy" id="2527974"/>
    <lineage>
        <taxon>Bacteria</taxon>
        <taxon>Pseudomonadati</taxon>
        <taxon>Planctomycetota</taxon>
        <taxon>Planctomycetia</taxon>
        <taxon>Isosphaerales</taxon>
        <taxon>Isosphaeraceae</taxon>
        <taxon>Tautonia</taxon>
    </lineage>
</organism>
<sequence>MLLGSEAEWRSCTDPFRMLDTLRGKASDRKFRLFAAACYRRLAELLPDPRQRRGIEVIEAMAEGTVAEADRRRVMVEVRRAIPPDDWEARIDGAAPSDHPHYVALMLYREFCSSSTAVHAVHASAGMADGDRERHEQSRLMRCIFGNPFRSPALDPTWLTPDVVSLAGTIYDERAFDLMPILGDALAAAGCADDDLQGHCRLPGEHARGCWVVDAILGKS</sequence>
<dbReference type="Proteomes" id="UP000317835">
    <property type="component" value="Chromosome"/>
</dbReference>
<evidence type="ECO:0000313" key="1">
    <source>
        <dbReference type="EMBL" id="QDV36412.1"/>
    </source>
</evidence>
<evidence type="ECO:0000313" key="2">
    <source>
        <dbReference type="Proteomes" id="UP000317835"/>
    </source>
</evidence>
<accession>A0A518H6E4</accession>
<dbReference type="AlphaFoldDB" id="A0A518H6E4"/>
<protein>
    <submittedName>
        <fullName evidence="1">Uncharacterized protein</fullName>
    </submittedName>
</protein>
<proteinExistence type="predicted"/>